<keyword evidence="1" id="KW-0540">Nuclease</keyword>
<dbReference type="CDD" id="cd00081">
    <property type="entry name" value="Hint"/>
    <property type="match status" value="1"/>
</dbReference>
<dbReference type="InterPro" id="IPR036844">
    <property type="entry name" value="Hint_dom_sf"/>
</dbReference>
<dbReference type="SUPFAM" id="SSF53933">
    <property type="entry name" value="Microbial ribonucleases"/>
    <property type="match status" value="1"/>
</dbReference>
<proteinExistence type="predicted"/>
<dbReference type="Pfam" id="PF00545">
    <property type="entry name" value="Ribonuclease"/>
    <property type="match status" value="1"/>
</dbReference>
<keyword evidence="6" id="KW-1185">Reference proteome</keyword>
<evidence type="ECO:0000256" key="3">
    <source>
        <dbReference type="SAM" id="MobiDB-lite"/>
    </source>
</evidence>
<gene>
    <name evidence="5" type="ORF">LVJ94_40075</name>
</gene>
<dbReference type="InterPro" id="IPR016191">
    <property type="entry name" value="Ribonuclease/ribotoxin"/>
</dbReference>
<feature type="transmembrane region" description="Helical" evidence="4">
    <location>
        <begin position="33"/>
        <end position="54"/>
    </location>
</feature>
<accession>A0ABZ2KWV3</accession>
<dbReference type="InterPro" id="IPR006141">
    <property type="entry name" value="Intein_N"/>
</dbReference>
<evidence type="ECO:0000256" key="4">
    <source>
        <dbReference type="SAM" id="Phobius"/>
    </source>
</evidence>
<keyword evidence="2" id="KW-0378">Hydrolase</keyword>
<dbReference type="Gene3D" id="2.170.16.10">
    <property type="entry name" value="Hedgehog/Intein (Hint) domain"/>
    <property type="match status" value="1"/>
</dbReference>
<keyword evidence="4" id="KW-0812">Transmembrane</keyword>
<dbReference type="Proteomes" id="UP001374803">
    <property type="component" value="Chromosome"/>
</dbReference>
<feature type="compositionally biased region" description="Low complexity" evidence="3">
    <location>
        <begin position="273"/>
        <end position="308"/>
    </location>
</feature>
<sequence length="411" mass="42579">MNRIDRVPPTVQRRWPFLTGIARLLPDRRGVSAIEYALLLVAVLLVVAAGYRALGGKNAKSTNNATAVLMGGEAAPVGGGGGGATPGGSDRDPGVVCDGRSCGAPGACFVAGTLVATPQGERPIESLKVGDQVFARSDRDDRGDEAEARRISNTFVRPAPSLVDVHVITLDDAHESIRSTPEHLYFTRDRGWLGAGDLVAGETLLDRAGREVQVTKVVPIAQSAAVYNLEVESDHTYFVGRSSVWVHNQPCGTGTGTTGTGTTAAPPPPVTGPVPSTGGSGSGTTPSTASTGHPSSVGGPAVPVPSSVTNQSSHMGGGVVSNVTVGTGKKKKKFDVYYTDPAGHDYVGGGTFKNNAGTLPTKDASGNPITYKEYDTNSFTPGVNRGADRVVIGSDGTKWYTNDHYGSFTRF</sequence>
<organism evidence="5 6">
    <name type="scientific">Pendulispora rubella</name>
    <dbReference type="NCBI Taxonomy" id="2741070"/>
    <lineage>
        <taxon>Bacteria</taxon>
        <taxon>Pseudomonadati</taxon>
        <taxon>Myxococcota</taxon>
        <taxon>Myxococcia</taxon>
        <taxon>Myxococcales</taxon>
        <taxon>Sorangiineae</taxon>
        <taxon>Pendulisporaceae</taxon>
        <taxon>Pendulispora</taxon>
    </lineage>
</organism>
<name>A0ABZ2KWV3_9BACT</name>
<dbReference type="Gene3D" id="3.10.450.30">
    <property type="entry name" value="Microbial ribonucleases"/>
    <property type="match status" value="1"/>
</dbReference>
<keyword evidence="4" id="KW-0472">Membrane</keyword>
<dbReference type="Pfam" id="PF07591">
    <property type="entry name" value="PT-HINT"/>
    <property type="match status" value="1"/>
</dbReference>
<reference evidence="5" key="1">
    <citation type="submission" date="2021-12" db="EMBL/GenBank/DDBJ databases">
        <title>Discovery of the Pendulisporaceae a myxobacterial family with distinct sporulation behavior and unique specialized metabolism.</title>
        <authorList>
            <person name="Garcia R."/>
            <person name="Popoff A."/>
            <person name="Bader C.D."/>
            <person name="Loehr J."/>
            <person name="Walesch S."/>
            <person name="Walt C."/>
            <person name="Boldt J."/>
            <person name="Bunk B."/>
            <person name="Haeckl F.J.F.P.J."/>
            <person name="Gunesch A.P."/>
            <person name="Birkelbach J."/>
            <person name="Nuebel U."/>
            <person name="Pietschmann T."/>
            <person name="Bach T."/>
            <person name="Mueller R."/>
        </authorList>
    </citation>
    <scope>NUCLEOTIDE SEQUENCE</scope>
    <source>
        <strain evidence="5">MSr11367</strain>
    </source>
</reference>
<protein>
    <submittedName>
        <fullName evidence="5">Hint domain-containing protein</fullName>
    </submittedName>
</protein>
<dbReference type="RefSeq" id="WP_394832720.1">
    <property type="nucleotide sequence ID" value="NZ_CP089929.1"/>
</dbReference>
<evidence type="ECO:0000256" key="1">
    <source>
        <dbReference type="ARBA" id="ARBA00022722"/>
    </source>
</evidence>
<dbReference type="NCBIfam" id="TIGR01443">
    <property type="entry name" value="intein_Cterm"/>
    <property type="match status" value="1"/>
</dbReference>
<dbReference type="EMBL" id="CP089983">
    <property type="protein sequence ID" value="WXB03093.1"/>
    <property type="molecule type" value="Genomic_DNA"/>
</dbReference>
<evidence type="ECO:0000313" key="5">
    <source>
        <dbReference type="EMBL" id="WXB03093.1"/>
    </source>
</evidence>
<dbReference type="InterPro" id="IPR000026">
    <property type="entry name" value="N1-like"/>
</dbReference>
<evidence type="ECO:0000313" key="6">
    <source>
        <dbReference type="Proteomes" id="UP001374803"/>
    </source>
</evidence>
<dbReference type="InterPro" id="IPR030934">
    <property type="entry name" value="Intein_C"/>
</dbReference>
<dbReference type="PROSITE" id="PS50818">
    <property type="entry name" value="INTEIN_C_TER"/>
    <property type="match status" value="1"/>
</dbReference>
<dbReference type="PROSITE" id="PS50817">
    <property type="entry name" value="INTEIN_N_TER"/>
    <property type="match status" value="1"/>
</dbReference>
<feature type="region of interest" description="Disordered" evidence="3">
    <location>
        <begin position="250"/>
        <end position="320"/>
    </location>
</feature>
<evidence type="ECO:0000256" key="2">
    <source>
        <dbReference type="ARBA" id="ARBA00022801"/>
    </source>
</evidence>
<keyword evidence="4" id="KW-1133">Transmembrane helix</keyword>
<dbReference type="SUPFAM" id="SSF51294">
    <property type="entry name" value="Hedgehog/intein (Hint) domain"/>
    <property type="match status" value="1"/>
</dbReference>